<gene>
    <name evidence="6" type="ORF">JM946_28775</name>
</gene>
<dbReference type="Proteomes" id="UP000661077">
    <property type="component" value="Unassembled WGS sequence"/>
</dbReference>
<dbReference type="Pfam" id="PF23357">
    <property type="entry name" value="DUF7088"/>
    <property type="match status" value="1"/>
</dbReference>
<evidence type="ECO:0000259" key="4">
    <source>
        <dbReference type="Pfam" id="PF09822"/>
    </source>
</evidence>
<evidence type="ECO:0000256" key="2">
    <source>
        <dbReference type="SAM" id="MobiDB-lite"/>
    </source>
</evidence>
<evidence type="ECO:0000256" key="1">
    <source>
        <dbReference type="SAM" id="Coils"/>
    </source>
</evidence>
<proteinExistence type="predicted"/>
<feature type="domain" description="DUF7088" evidence="5">
    <location>
        <begin position="41"/>
        <end position="141"/>
    </location>
</feature>
<organism evidence="6 7">
    <name type="scientific">Steroidobacter gossypii</name>
    <dbReference type="NCBI Taxonomy" id="2805490"/>
    <lineage>
        <taxon>Bacteria</taxon>
        <taxon>Pseudomonadati</taxon>
        <taxon>Pseudomonadota</taxon>
        <taxon>Gammaproteobacteria</taxon>
        <taxon>Steroidobacterales</taxon>
        <taxon>Steroidobacteraceae</taxon>
        <taxon>Steroidobacter</taxon>
    </lineage>
</organism>
<protein>
    <submittedName>
        <fullName evidence="6">Gldg family protein</fullName>
    </submittedName>
</protein>
<dbReference type="EMBL" id="JAEVLS010000009">
    <property type="protein sequence ID" value="MBM0108746.1"/>
    <property type="molecule type" value="Genomic_DNA"/>
</dbReference>
<dbReference type="InterPro" id="IPR055396">
    <property type="entry name" value="DUF7088"/>
</dbReference>
<evidence type="ECO:0000313" key="6">
    <source>
        <dbReference type="EMBL" id="MBM0108746.1"/>
    </source>
</evidence>
<keyword evidence="3" id="KW-0812">Transmembrane</keyword>
<reference evidence="6 7" key="1">
    <citation type="journal article" date="2021" name="Int. J. Syst. Evol. Microbiol.">
        <title>Steroidobacter gossypii sp. nov., isolated from soil of cotton cropping field.</title>
        <authorList>
            <person name="Huang R."/>
            <person name="Yang S."/>
            <person name="Zhen C."/>
            <person name="Liu W."/>
        </authorList>
    </citation>
    <scope>NUCLEOTIDE SEQUENCE [LARGE SCALE GENOMIC DNA]</scope>
    <source>
        <strain evidence="6 7">S1-65</strain>
    </source>
</reference>
<evidence type="ECO:0000313" key="7">
    <source>
        <dbReference type="Proteomes" id="UP000661077"/>
    </source>
</evidence>
<feature type="region of interest" description="Disordered" evidence="2">
    <location>
        <begin position="266"/>
        <end position="286"/>
    </location>
</feature>
<accession>A0ABS1X687</accession>
<dbReference type="InterPro" id="IPR019196">
    <property type="entry name" value="ABC_transp_unknown"/>
</dbReference>
<evidence type="ECO:0000259" key="5">
    <source>
        <dbReference type="Pfam" id="PF23357"/>
    </source>
</evidence>
<keyword evidence="3" id="KW-0472">Membrane</keyword>
<feature type="domain" description="ABC-type uncharacterised transport system" evidence="4">
    <location>
        <begin position="179"/>
        <end position="482"/>
    </location>
</feature>
<comment type="caution">
    <text evidence="6">The sequence shown here is derived from an EMBL/GenBank/DDBJ whole genome shotgun (WGS) entry which is preliminary data.</text>
</comment>
<keyword evidence="7" id="KW-1185">Reference proteome</keyword>
<evidence type="ECO:0000256" key="3">
    <source>
        <dbReference type="SAM" id="Phobius"/>
    </source>
</evidence>
<feature type="transmembrane region" description="Helical" evidence="3">
    <location>
        <begin position="12"/>
        <end position="32"/>
    </location>
</feature>
<feature type="transmembrane region" description="Helical" evidence="3">
    <location>
        <begin position="594"/>
        <end position="613"/>
    </location>
</feature>
<sequence length="629" mass="68697">MTTATRKTYGATALVALALLFIGVTILITFVLRGARIDLTESKLYSLAPGTEKIVSSLTEPVNLYFFFSQEASAQSPQLRAYAQRVRELLEEMTQHSDGKLRLSVIDPKPFSEEEDRAGEFGISPVSLTPGGEPVYFGLAGTNSTDGREIIGLFQPDKEEFLEYDVASLIYRLSNAKRANVGLISSLPVDARFDQMSGQMAPGWASIQQLRETLEVRTLQADGNPIPEDIGVLMLVHPKDLSPQAQYAIDQFVMRGGKLIAFMDPQSENDNAGAQPGMPPMGNRSSTLGPLLDAWGVQFDTTQIVGDRELGLTVSLRQGQAPSQHIAIIGLNRDSMNPKDVTVSALDTINVMTAGALSKKEGATIEFEPLIQSSANAALLPASKLMFLPDSESLLEGFTPTGERYTIAARIHGKLKSAFPNGKPNAEGAAGEHLTESKEDANIILVADADVLADPLWVRTQNVFGQRFAVAWANNGDFLANSVDNLAGSADLISVRGRQSFFRPFTKVEELRRQAGDQLRAKEKELDQELRETEQKLTALESASGDPGSLSLSPEQQAELERFQQQRVRIRKELRETRRSLDVEIEALGTRLKAINIALVPSLLALGAIFLEIMRRRRLRAGRAAAHTG</sequence>
<keyword evidence="1" id="KW-0175">Coiled coil</keyword>
<feature type="coiled-coil region" evidence="1">
    <location>
        <begin position="512"/>
        <end position="580"/>
    </location>
</feature>
<name>A0ABS1X687_9GAMM</name>
<dbReference type="Pfam" id="PF09822">
    <property type="entry name" value="ABC_transp_aux"/>
    <property type="match status" value="1"/>
</dbReference>
<dbReference type="RefSeq" id="WP_203170913.1">
    <property type="nucleotide sequence ID" value="NZ_JAEVLS010000009.1"/>
</dbReference>
<keyword evidence="3" id="KW-1133">Transmembrane helix</keyword>